<reference evidence="6" key="1">
    <citation type="submission" date="2021-06" db="EMBL/GenBank/DDBJ databases">
        <authorList>
            <person name="Kallberg Y."/>
            <person name="Tangrot J."/>
            <person name="Rosling A."/>
        </authorList>
    </citation>
    <scope>NUCLEOTIDE SEQUENCE</scope>
    <source>
        <strain evidence="6">CL551</strain>
    </source>
</reference>
<organism evidence="6 7">
    <name type="scientific">Acaulospora morrowiae</name>
    <dbReference type="NCBI Taxonomy" id="94023"/>
    <lineage>
        <taxon>Eukaryota</taxon>
        <taxon>Fungi</taxon>
        <taxon>Fungi incertae sedis</taxon>
        <taxon>Mucoromycota</taxon>
        <taxon>Glomeromycotina</taxon>
        <taxon>Glomeromycetes</taxon>
        <taxon>Diversisporales</taxon>
        <taxon>Acaulosporaceae</taxon>
        <taxon>Acaulospora</taxon>
    </lineage>
</organism>
<dbReference type="InterPro" id="IPR028978">
    <property type="entry name" value="Chorismate_lyase_/UTRA_dom_sf"/>
</dbReference>
<feature type="region of interest" description="Disordered" evidence="3">
    <location>
        <begin position="236"/>
        <end position="269"/>
    </location>
</feature>
<dbReference type="GO" id="GO:0007265">
    <property type="term" value="P:Ras protein signal transduction"/>
    <property type="evidence" value="ECO:0007669"/>
    <property type="project" value="TreeGrafter"/>
</dbReference>
<name>A0A9N9EYN6_9GLOM</name>
<protein>
    <submittedName>
        <fullName evidence="6">4477_t:CDS:1</fullName>
    </submittedName>
</protein>
<dbReference type="SUPFAM" id="SSF48366">
    <property type="entry name" value="Ras GEF"/>
    <property type="match status" value="1"/>
</dbReference>
<feature type="region of interest" description="Disordered" evidence="3">
    <location>
        <begin position="473"/>
        <end position="511"/>
    </location>
</feature>
<feature type="region of interest" description="Disordered" evidence="3">
    <location>
        <begin position="364"/>
        <end position="417"/>
    </location>
</feature>
<feature type="compositionally biased region" description="Polar residues" evidence="3">
    <location>
        <begin position="475"/>
        <end position="491"/>
    </location>
</feature>
<keyword evidence="7" id="KW-1185">Reference proteome</keyword>
<gene>
    <name evidence="6" type="ORF">AMORRO_LOCUS3163</name>
</gene>
<dbReference type="SUPFAM" id="SSF64288">
    <property type="entry name" value="Chorismate lyase-like"/>
    <property type="match status" value="1"/>
</dbReference>
<dbReference type="GO" id="GO:0005085">
    <property type="term" value="F:guanyl-nucleotide exchange factor activity"/>
    <property type="evidence" value="ECO:0007669"/>
    <property type="project" value="UniProtKB-KW"/>
</dbReference>
<dbReference type="Pfam" id="PF00618">
    <property type="entry name" value="RasGEF_N"/>
    <property type="match status" value="1"/>
</dbReference>
<dbReference type="InterPro" id="IPR001895">
    <property type="entry name" value="RASGEF_cat_dom"/>
</dbReference>
<dbReference type="InterPro" id="IPR008937">
    <property type="entry name" value="Ras-like_GEF"/>
</dbReference>
<dbReference type="PROSITE" id="PS50009">
    <property type="entry name" value="RASGEF_CAT"/>
    <property type="match status" value="1"/>
</dbReference>
<evidence type="ECO:0000256" key="2">
    <source>
        <dbReference type="PROSITE-ProRule" id="PRU00168"/>
    </source>
</evidence>
<evidence type="ECO:0000313" key="7">
    <source>
        <dbReference type="Proteomes" id="UP000789342"/>
    </source>
</evidence>
<dbReference type="PANTHER" id="PTHR23113:SF363">
    <property type="entry name" value="PROTEIN SON OF SEVENLESS"/>
    <property type="match status" value="1"/>
</dbReference>
<comment type="caution">
    <text evidence="6">The sequence shown here is derived from an EMBL/GenBank/DDBJ whole genome shotgun (WGS) entry which is preliminary data.</text>
</comment>
<feature type="domain" description="N-terminal Ras-GEF" evidence="5">
    <location>
        <begin position="1"/>
        <end position="123"/>
    </location>
</feature>
<dbReference type="EMBL" id="CAJVPV010001489">
    <property type="protein sequence ID" value="CAG8499118.1"/>
    <property type="molecule type" value="Genomic_DNA"/>
</dbReference>
<feature type="compositionally biased region" description="Low complexity" evidence="3">
    <location>
        <begin position="251"/>
        <end position="260"/>
    </location>
</feature>
<dbReference type="InterPro" id="IPR000651">
    <property type="entry name" value="Ras-like_Gua-exchang_fac_N"/>
</dbReference>
<dbReference type="SMART" id="SM00147">
    <property type="entry name" value="RasGEF"/>
    <property type="match status" value="1"/>
</dbReference>
<dbReference type="GO" id="GO:0005886">
    <property type="term" value="C:plasma membrane"/>
    <property type="evidence" value="ECO:0007669"/>
    <property type="project" value="TreeGrafter"/>
</dbReference>
<dbReference type="SMART" id="SM00229">
    <property type="entry name" value="RasGEFN"/>
    <property type="match status" value="1"/>
</dbReference>
<dbReference type="Gene3D" id="3.40.1410.10">
    <property type="entry name" value="Chorismate lyase-like"/>
    <property type="match status" value="1"/>
</dbReference>
<accession>A0A9N9EYN6</accession>
<evidence type="ECO:0000259" key="4">
    <source>
        <dbReference type="PROSITE" id="PS50009"/>
    </source>
</evidence>
<evidence type="ECO:0000313" key="6">
    <source>
        <dbReference type="EMBL" id="CAG8499118.1"/>
    </source>
</evidence>
<feature type="compositionally biased region" description="Basic and acidic residues" evidence="3">
    <location>
        <begin position="367"/>
        <end position="387"/>
    </location>
</feature>
<feature type="domain" description="Ras-GEF" evidence="4">
    <location>
        <begin position="892"/>
        <end position="1164"/>
    </location>
</feature>
<dbReference type="PANTHER" id="PTHR23113">
    <property type="entry name" value="GUANINE NUCLEOTIDE EXCHANGE FACTOR"/>
    <property type="match status" value="1"/>
</dbReference>
<dbReference type="Proteomes" id="UP000789342">
    <property type="component" value="Unassembled WGS sequence"/>
</dbReference>
<feature type="compositionally biased region" description="Low complexity" evidence="3">
    <location>
        <begin position="407"/>
        <end position="417"/>
    </location>
</feature>
<dbReference type="Gene3D" id="1.10.840.10">
    <property type="entry name" value="Ras guanine-nucleotide exchange factors catalytic domain"/>
    <property type="match status" value="1"/>
</dbReference>
<sequence>MAATIEKLIEKLTSEIDYTFLTDFFLTYRSFISPVQLCNLLILRFNWALERDEEDRRIARVRTFVAIRHWLLNYFYFDFVSCRELRSILTNYLNDLSARQSIRDSPRDQRIVQGLRKVLKRLKKLYYQKDLSPGFGKHGDRLSGDDIEDKKYFEDIDDMVVVMPQRKFGSVQLPGQYGYGTVDSGGGFFGTSMTSESQNIYPMILGNSSTSKEQSTLINRPLKKASSYSSLYSVITPGTTDSEEEENDPIVNNSNLNSSVSRREHGHEVGLSQTLQYSESSSLKHTNDQDTGFYHHRWAISLPTISSGDDDVVGGKMNTSSGVDNKESKISSKMERVIVDPLEQSEKIKEFEKRIIRLKSRSMSDIPSKKKLQDPVDNFDRNDEALVGKEPPPLPPRRRRRHTLDVSSKQPPSPSFFKSMFVKGSFPIRKLKNMVSQEKSGDNIQRKKRSLSFSEAICGIFDLFAIDHSSGVARRNSSPSYVDTSGGSQDQRPTHRSNEQESTSRPWHRKMSGTVGRLAKGLFSGERNKNSMASFSGVIPGCGTQGDNSTNRISKFGFLCATTPVEPVNMEESDSSFSWNENMNTRVIDENDQFHLDGFSYVDESVEDEFYDTTRAENFEETERQFEQWENEDVNKGISYDGGSTSLQIPTFPQNTYSKAWGVEETNKNNTHHLSESIEVENYSKDNEPEDPQIIRRLHRQGKIYDVEDVENINFSQQTSTEGDNYQSVRSQNFRTLRHLPKVHNLHSVVTLKDLENKPSKQISWDTFTSQEFGEGENVVLSSNIIGSVEETSKESIFRESEANRRVKDDKTIDPHYVSLDENSTGLSQTEMDKGRGGNGRGFVLGKILQSSKKHKPPAISIQQVETIDPNFSQGPNKRILVQTPSSMHSRMSSSTSSDLNFQNQQPYQSFILMYRSDVIARQFCLIERDLLLNVQWEELACDWVSTEIVLTRDLNDRVRVIEKFIHIAQQCLQLSNFATLAQILLGLQSSPVERLRRTWTQVRDSEMRTLKELNEYISPFGNWKVIRDTMRQVVENSTIINEVVKKSRLGTGVKKINTGCIPFLGLYLSDLVFNSAVPSFIDPAPPTPSTPSFSALIDRPQQPLVNFHKHRTTATIVKRIMAFQNLARSYTVPIEPDVYSKCAELKGVEATRLVVMDLDVEDYNSDIVSEMFNNCTSLAYEESSNHNKNNSNSLNPISSNFIDEISSRKTSLILPDGFSGLERICLTANGNLQRILSAWFNKPIEIQIIKNVSVNTTSSTLKSFDNCETVNHLDHGNDDGPILQRYDREVRLVCSNKIVCSAFSDVIVRDKKIFNLIENEGVGLGQLFRAPSFQLLRVGRDSQSWWRVYTLKIQSIECEIKEVFPCNLFETGGIDINPKC</sequence>
<dbReference type="InterPro" id="IPR036964">
    <property type="entry name" value="RASGEF_cat_dom_sf"/>
</dbReference>
<evidence type="ECO:0000256" key="1">
    <source>
        <dbReference type="ARBA" id="ARBA00022658"/>
    </source>
</evidence>
<dbReference type="PROSITE" id="PS50212">
    <property type="entry name" value="RASGEF_NTER"/>
    <property type="match status" value="1"/>
</dbReference>
<dbReference type="Pfam" id="PF00617">
    <property type="entry name" value="RasGEF"/>
    <property type="match status" value="1"/>
</dbReference>
<dbReference type="OrthoDB" id="10254377at2759"/>
<proteinExistence type="predicted"/>
<keyword evidence="1 2" id="KW-0344">Guanine-nucleotide releasing factor</keyword>
<dbReference type="InterPro" id="IPR019804">
    <property type="entry name" value="Ras_G-nucl-exch_fac_CS"/>
</dbReference>
<evidence type="ECO:0000259" key="5">
    <source>
        <dbReference type="PROSITE" id="PS50212"/>
    </source>
</evidence>
<dbReference type="CDD" id="cd06224">
    <property type="entry name" value="REM"/>
    <property type="match status" value="1"/>
</dbReference>
<dbReference type="PROSITE" id="PS00720">
    <property type="entry name" value="RASGEF"/>
    <property type="match status" value="1"/>
</dbReference>
<dbReference type="Gene3D" id="1.20.870.10">
    <property type="entry name" value="Son of sevenless (SoS) protein Chain: S domain 1"/>
    <property type="match status" value="1"/>
</dbReference>
<evidence type="ECO:0000256" key="3">
    <source>
        <dbReference type="SAM" id="MobiDB-lite"/>
    </source>
</evidence>
<dbReference type="InterPro" id="IPR023578">
    <property type="entry name" value="Ras_GEF_dom_sf"/>
</dbReference>